<evidence type="ECO:0000256" key="4">
    <source>
        <dbReference type="ARBA" id="ARBA00022728"/>
    </source>
</evidence>
<dbReference type="Proteomes" id="UP000235392">
    <property type="component" value="Unassembled WGS sequence"/>
</dbReference>
<dbReference type="SMART" id="SM00651">
    <property type="entry name" value="Sm"/>
    <property type="match status" value="1"/>
</dbReference>
<dbReference type="Gene3D" id="2.30.30.100">
    <property type="match status" value="1"/>
</dbReference>
<protein>
    <recommendedName>
        <fullName evidence="10">Sm domain-containing protein</fullName>
    </recommendedName>
</protein>
<dbReference type="InterPro" id="IPR040002">
    <property type="entry name" value="Sm-like_LSM3"/>
</dbReference>
<organism evidence="11 12">
    <name type="scientific">Puccinia coronata f. sp. avenae</name>
    <dbReference type="NCBI Taxonomy" id="200324"/>
    <lineage>
        <taxon>Eukaryota</taxon>
        <taxon>Fungi</taxon>
        <taxon>Dikarya</taxon>
        <taxon>Basidiomycota</taxon>
        <taxon>Pucciniomycotina</taxon>
        <taxon>Pucciniomycetes</taxon>
        <taxon>Pucciniales</taxon>
        <taxon>Pucciniaceae</taxon>
        <taxon>Puccinia</taxon>
    </lineage>
</organism>
<keyword evidence="6" id="KW-0508">mRNA splicing</keyword>
<evidence type="ECO:0000313" key="11">
    <source>
        <dbReference type="EMBL" id="PLW15324.1"/>
    </source>
</evidence>
<keyword evidence="4" id="KW-0747">Spliceosome</keyword>
<keyword evidence="3" id="KW-0507">mRNA processing</keyword>
<evidence type="ECO:0000313" key="12">
    <source>
        <dbReference type="Proteomes" id="UP000235392"/>
    </source>
</evidence>
<comment type="caution">
    <text evidence="11">The sequence shown here is derived from an EMBL/GenBank/DDBJ whole genome shotgun (WGS) entry which is preliminary data.</text>
</comment>
<dbReference type="EMBL" id="PGCI01000800">
    <property type="protein sequence ID" value="PLW15324.1"/>
    <property type="molecule type" value="Genomic_DNA"/>
</dbReference>
<evidence type="ECO:0000256" key="7">
    <source>
        <dbReference type="ARBA" id="ARBA00023242"/>
    </source>
</evidence>
<dbReference type="Pfam" id="PF01423">
    <property type="entry name" value="LSM"/>
    <property type="match status" value="1"/>
</dbReference>
<keyword evidence="5" id="KW-0694">RNA-binding</keyword>
<dbReference type="GO" id="GO:0005681">
    <property type="term" value="C:spliceosomal complex"/>
    <property type="evidence" value="ECO:0007669"/>
    <property type="project" value="UniProtKB-KW"/>
</dbReference>
<proteinExistence type="inferred from homology"/>
<dbReference type="AlphaFoldDB" id="A0A2N5SQ11"/>
<dbReference type="GO" id="GO:0000398">
    <property type="term" value="P:mRNA splicing, via spliceosome"/>
    <property type="evidence" value="ECO:0007669"/>
    <property type="project" value="InterPro"/>
</dbReference>
<reference evidence="11 12" key="1">
    <citation type="submission" date="2017-11" db="EMBL/GenBank/DDBJ databases">
        <title>De novo assembly and phasing of dikaryotic genomes from two isolates of Puccinia coronata f. sp. avenae, the causal agent of oat crown rust.</title>
        <authorList>
            <person name="Miller M.E."/>
            <person name="Zhang Y."/>
            <person name="Omidvar V."/>
            <person name="Sperschneider J."/>
            <person name="Schwessinger B."/>
            <person name="Raley C."/>
            <person name="Palmer J.M."/>
            <person name="Garnica D."/>
            <person name="Upadhyaya N."/>
            <person name="Rathjen J."/>
            <person name="Taylor J.M."/>
            <person name="Park R.F."/>
            <person name="Dodds P.N."/>
            <person name="Hirsch C.D."/>
            <person name="Kianian S.F."/>
            <person name="Figueroa M."/>
        </authorList>
    </citation>
    <scope>NUCLEOTIDE SEQUENCE [LARGE SCALE GENOMIC DNA]</scope>
    <source>
        <strain evidence="11">12SD80</strain>
    </source>
</reference>
<evidence type="ECO:0000259" key="10">
    <source>
        <dbReference type="PROSITE" id="PS52002"/>
    </source>
</evidence>
<comment type="subcellular location">
    <subcellularLocation>
        <location evidence="1">Nucleus</location>
    </subcellularLocation>
</comment>
<dbReference type="CDD" id="cd01730">
    <property type="entry name" value="LSm3"/>
    <property type="match status" value="1"/>
</dbReference>
<evidence type="ECO:0000256" key="1">
    <source>
        <dbReference type="ARBA" id="ARBA00004123"/>
    </source>
</evidence>
<dbReference type="GO" id="GO:0003723">
    <property type="term" value="F:RNA binding"/>
    <property type="evidence" value="ECO:0007669"/>
    <property type="project" value="UniProtKB-KW"/>
</dbReference>
<evidence type="ECO:0000256" key="8">
    <source>
        <dbReference type="ARBA" id="ARBA00023274"/>
    </source>
</evidence>
<feature type="domain" description="Sm" evidence="10">
    <location>
        <begin position="20"/>
        <end position="106"/>
    </location>
</feature>
<comment type="similarity">
    <text evidence="2">Belongs to the snRNP Sm proteins family.</text>
</comment>
<dbReference type="Gene3D" id="6.10.140.1230">
    <property type="match status" value="1"/>
</dbReference>
<dbReference type="InterPro" id="IPR034105">
    <property type="entry name" value="Lsm3"/>
</dbReference>
<sequence length="203" mass="23374">MFESQMADLEQRWGGRTLFLQFDSIRLSLSERVLKNLRGDRLLNGTLHAYDGHMNMVLADVTETITVVEPPQRAEEEPIIRPVKRNCDMLFVRGDGVVLIDLLQDSLRESAAHFPTSSHQTQSNHKHSTPYYLFATCDRKHVSKMNIIGAVFGRYKSPAERMRVYQRSLQKATQKLDQERTKLESQEKQLIIDIKSNANKGQM</sequence>
<keyword evidence="7" id="KW-0539">Nucleus</keyword>
<dbReference type="PANTHER" id="PTHR13110">
    <property type="entry name" value="U6 SNRNA-ASSOCIATED SM-LIKE PROTEIN LSM3"/>
    <property type="match status" value="1"/>
</dbReference>
<dbReference type="InterPro" id="IPR047575">
    <property type="entry name" value="Sm"/>
</dbReference>
<feature type="coiled-coil region" evidence="9">
    <location>
        <begin position="162"/>
        <end position="189"/>
    </location>
</feature>
<keyword evidence="9" id="KW-0175">Coiled coil</keyword>
<dbReference type="PROSITE" id="PS52002">
    <property type="entry name" value="SM"/>
    <property type="match status" value="1"/>
</dbReference>
<name>A0A2N5SQ11_9BASI</name>
<gene>
    <name evidence="11" type="ORF">PCASD_18118</name>
</gene>
<evidence type="ECO:0000256" key="9">
    <source>
        <dbReference type="SAM" id="Coils"/>
    </source>
</evidence>
<dbReference type="GO" id="GO:0120114">
    <property type="term" value="C:Sm-like protein family complex"/>
    <property type="evidence" value="ECO:0007669"/>
    <property type="project" value="UniProtKB-ARBA"/>
</dbReference>
<evidence type="ECO:0000256" key="2">
    <source>
        <dbReference type="ARBA" id="ARBA00006850"/>
    </source>
</evidence>
<evidence type="ECO:0000256" key="5">
    <source>
        <dbReference type="ARBA" id="ARBA00022884"/>
    </source>
</evidence>
<evidence type="ECO:0000256" key="6">
    <source>
        <dbReference type="ARBA" id="ARBA00023187"/>
    </source>
</evidence>
<keyword evidence="8" id="KW-0687">Ribonucleoprotein</keyword>
<feature type="non-terminal residue" evidence="11">
    <location>
        <position position="203"/>
    </location>
</feature>
<evidence type="ECO:0000256" key="3">
    <source>
        <dbReference type="ARBA" id="ARBA00022664"/>
    </source>
</evidence>
<dbReference type="InterPro" id="IPR010920">
    <property type="entry name" value="LSM_dom_sf"/>
</dbReference>
<dbReference type="SUPFAM" id="SSF50182">
    <property type="entry name" value="Sm-like ribonucleoproteins"/>
    <property type="match status" value="1"/>
</dbReference>
<accession>A0A2N5SQ11</accession>
<dbReference type="InterPro" id="IPR001163">
    <property type="entry name" value="Sm_dom_euk/arc"/>
</dbReference>